<comment type="caution">
    <text evidence="5">The sequence shown here is derived from an EMBL/GenBank/DDBJ whole genome shotgun (WGS) entry which is preliminary data.</text>
</comment>
<evidence type="ECO:0000313" key="5">
    <source>
        <dbReference type="EMBL" id="HIT38868.1"/>
    </source>
</evidence>
<evidence type="ECO:0000313" key="6">
    <source>
        <dbReference type="Proteomes" id="UP000886722"/>
    </source>
</evidence>
<dbReference type="GO" id="GO:0016788">
    <property type="term" value="F:hydrolase activity, acting on ester bonds"/>
    <property type="evidence" value="ECO:0007669"/>
    <property type="project" value="UniProtKB-ARBA"/>
</dbReference>
<accession>A0A9D1GDB0</accession>
<organism evidence="5 6">
    <name type="scientific">Candidatus Caccoplasma intestinavium</name>
    <dbReference type="NCBI Taxonomy" id="2840716"/>
    <lineage>
        <taxon>Bacteria</taxon>
        <taxon>Pseudomonadati</taxon>
        <taxon>Bacteroidota</taxon>
        <taxon>Bacteroidia</taxon>
        <taxon>Bacteroidales</taxon>
        <taxon>Bacteroidaceae</taxon>
        <taxon>Bacteroidaceae incertae sedis</taxon>
        <taxon>Candidatus Caccoplasma</taxon>
    </lineage>
</organism>
<dbReference type="Gene3D" id="2.60.120.430">
    <property type="entry name" value="Galactose-binding lectin"/>
    <property type="match status" value="1"/>
</dbReference>
<dbReference type="InterPro" id="IPR037459">
    <property type="entry name" value="RhgT-like"/>
</dbReference>
<dbReference type="CDD" id="cd01821">
    <property type="entry name" value="Rhamnogalacturan_acetylesterase_like"/>
    <property type="match status" value="1"/>
</dbReference>
<evidence type="ECO:0000259" key="4">
    <source>
        <dbReference type="Pfam" id="PF13472"/>
    </source>
</evidence>
<feature type="domain" description="SGNH hydrolase-type esterase" evidence="4">
    <location>
        <begin position="177"/>
        <end position="337"/>
    </location>
</feature>
<dbReference type="SUPFAM" id="SSF52266">
    <property type="entry name" value="SGNH hydrolase"/>
    <property type="match status" value="1"/>
</dbReference>
<reference evidence="5" key="1">
    <citation type="submission" date="2020-10" db="EMBL/GenBank/DDBJ databases">
        <authorList>
            <person name="Gilroy R."/>
        </authorList>
    </citation>
    <scope>NUCLEOTIDE SEQUENCE</scope>
    <source>
        <strain evidence="5">21143</strain>
    </source>
</reference>
<dbReference type="InterPro" id="IPR036514">
    <property type="entry name" value="SGNH_hydro_sf"/>
</dbReference>
<evidence type="ECO:0000256" key="2">
    <source>
        <dbReference type="ARBA" id="ARBA00022801"/>
    </source>
</evidence>
<dbReference type="InterPro" id="IPR013830">
    <property type="entry name" value="SGNH_hydro"/>
</dbReference>
<sequence>MRLKLLLAVWVCTITAYAQETYRFDFTGNPRKGYIGVDASTVYNDTLGYGFDFGQLPSSDGKKPFFFSVNVPDGNYKVTVKLGSSVSAGETTVRAESRRLFIEREKTDAGKFKKETFIVNKRNTRISDTERVRIKPREKKKLNWDNKLTLEFNGPAPRVAEVVIEPTRKPITVFLCGNSTVVDQDNEPWGSWGQMIPRFFTEKVAVANYAESGESANTFLAAHRFDKALTQMKKGDYVFVEFGHNDQKQKGKGKGPWTSFYDSLKEYIVKTREKGATIVFVTPTQRRSFGDDGKIKDTHGEYPAAMRKLAEEEGVPVIELNEMTRTLYETLGVEESRRAFVQYPANTFPGQTKALEDNTHFNPYGAYQIAKCILQGIKDKKLGLARYIKDFEGYDPAHPDDVNTFVWDLSPFTEIEKPDGN</sequence>
<evidence type="ECO:0000256" key="3">
    <source>
        <dbReference type="SAM" id="SignalP"/>
    </source>
</evidence>
<evidence type="ECO:0000256" key="1">
    <source>
        <dbReference type="ARBA" id="ARBA00008668"/>
    </source>
</evidence>
<dbReference type="SUPFAM" id="SSF49785">
    <property type="entry name" value="Galactose-binding domain-like"/>
    <property type="match status" value="1"/>
</dbReference>
<dbReference type="PANTHER" id="PTHR43695">
    <property type="entry name" value="PUTATIVE (AFU_ORTHOLOGUE AFUA_2G17250)-RELATED"/>
    <property type="match status" value="1"/>
</dbReference>
<dbReference type="Proteomes" id="UP000886722">
    <property type="component" value="Unassembled WGS sequence"/>
</dbReference>
<comment type="similarity">
    <text evidence="1">Belongs to the 'GDSL' lipolytic enzyme family.</text>
</comment>
<dbReference type="PANTHER" id="PTHR43695:SF1">
    <property type="entry name" value="RHAMNOGALACTURONAN ACETYLESTERASE"/>
    <property type="match status" value="1"/>
</dbReference>
<dbReference type="Pfam" id="PF13472">
    <property type="entry name" value="Lipase_GDSL_2"/>
    <property type="match status" value="1"/>
</dbReference>
<keyword evidence="2" id="KW-0378">Hydrolase</keyword>
<proteinExistence type="inferred from homology"/>
<feature type="chain" id="PRO_5038744828" evidence="3">
    <location>
        <begin position="19"/>
        <end position="421"/>
    </location>
</feature>
<reference evidence="5" key="2">
    <citation type="journal article" date="2021" name="PeerJ">
        <title>Extensive microbial diversity within the chicken gut microbiome revealed by metagenomics and culture.</title>
        <authorList>
            <person name="Gilroy R."/>
            <person name="Ravi A."/>
            <person name="Getino M."/>
            <person name="Pursley I."/>
            <person name="Horton D.L."/>
            <person name="Alikhan N.F."/>
            <person name="Baker D."/>
            <person name="Gharbi K."/>
            <person name="Hall N."/>
            <person name="Watson M."/>
            <person name="Adriaenssens E.M."/>
            <person name="Foster-Nyarko E."/>
            <person name="Jarju S."/>
            <person name="Secka A."/>
            <person name="Antonio M."/>
            <person name="Oren A."/>
            <person name="Chaudhuri R.R."/>
            <person name="La Ragione R."/>
            <person name="Hildebrand F."/>
            <person name="Pallen M.J."/>
        </authorList>
    </citation>
    <scope>NUCLEOTIDE SEQUENCE</scope>
    <source>
        <strain evidence="5">21143</strain>
    </source>
</reference>
<dbReference type="AlphaFoldDB" id="A0A9D1GDB0"/>
<feature type="signal peptide" evidence="3">
    <location>
        <begin position="1"/>
        <end position="18"/>
    </location>
</feature>
<protein>
    <submittedName>
        <fullName evidence="5">Rhamnogalacturonan acetylesterase</fullName>
    </submittedName>
</protein>
<dbReference type="InterPro" id="IPR008979">
    <property type="entry name" value="Galactose-bd-like_sf"/>
</dbReference>
<name>A0A9D1GDB0_9BACT</name>
<gene>
    <name evidence="5" type="ORF">IAD06_02340</name>
</gene>
<keyword evidence="3" id="KW-0732">Signal</keyword>
<dbReference type="Gene3D" id="3.40.50.1110">
    <property type="entry name" value="SGNH hydrolase"/>
    <property type="match status" value="1"/>
</dbReference>
<dbReference type="EMBL" id="DVKT01000017">
    <property type="protein sequence ID" value="HIT38868.1"/>
    <property type="molecule type" value="Genomic_DNA"/>
</dbReference>